<sequence>MTTTDGARTTGSNAGDDVDVLATSLSPTDRTTLRRNRSRAQMHRAALIDVLDAARICHLGVTVHGAPLVVPTAFAYDLDGPDRGGTLYVHGSVAAASLGADGDVCVTVTVVDGLVLARSAFHHSMNYRSAVVRGKPRVVSDADERDAALALVVDKVVPGRAAVLRPNTRKELAATRVLAVPLYEASVKTRAGGPVDDDADIAAGGVWAGVLPVTERIGTPVPAADLDAAGASRTPTSPT</sequence>
<evidence type="ECO:0000256" key="1">
    <source>
        <dbReference type="SAM" id="MobiDB-lite"/>
    </source>
</evidence>
<dbReference type="InterPro" id="IPR012349">
    <property type="entry name" value="Split_barrel_FMN-bd"/>
</dbReference>
<feature type="region of interest" description="Disordered" evidence="1">
    <location>
        <begin position="1"/>
        <end position="21"/>
    </location>
</feature>
<evidence type="ECO:0000313" key="3">
    <source>
        <dbReference type="Proteomes" id="UP000825228"/>
    </source>
</evidence>
<dbReference type="EMBL" id="JABUBU010000026">
    <property type="protein sequence ID" value="MBY6368436.1"/>
    <property type="molecule type" value="Genomic_DNA"/>
</dbReference>
<dbReference type="RefSeq" id="WP_222685943.1">
    <property type="nucleotide sequence ID" value="NZ_JABUBT010000044.1"/>
</dbReference>
<dbReference type="PANTHER" id="PTHR34071">
    <property type="entry name" value="5-NITROIMIDAZOLE ANTIBIOTICS RESISTANCE PROTEIN, NIMA-FAMILY-RELATED PROTEIN-RELATED"/>
    <property type="match status" value="1"/>
</dbReference>
<dbReference type="Pfam" id="PF12900">
    <property type="entry name" value="Pyridox_ox_2"/>
    <property type="match status" value="1"/>
</dbReference>
<organism evidence="2 3">
    <name type="scientific">Rhodococcoides corynebacterioides</name>
    <dbReference type="NCBI Taxonomy" id="53972"/>
    <lineage>
        <taxon>Bacteria</taxon>
        <taxon>Bacillati</taxon>
        <taxon>Actinomycetota</taxon>
        <taxon>Actinomycetes</taxon>
        <taxon>Mycobacteriales</taxon>
        <taxon>Nocardiaceae</taxon>
        <taxon>Rhodococcoides</taxon>
    </lineage>
</organism>
<dbReference type="SUPFAM" id="SSF50475">
    <property type="entry name" value="FMN-binding split barrel"/>
    <property type="match status" value="1"/>
</dbReference>
<feature type="compositionally biased region" description="Polar residues" evidence="1">
    <location>
        <begin position="1"/>
        <end position="13"/>
    </location>
</feature>
<reference evidence="2 3" key="1">
    <citation type="submission" date="2020-06" db="EMBL/GenBank/DDBJ databases">
        <title>Taxonomy, biology and ecology of Rhodococcus bacteria occurring in California pistachio and other woody hosts as revealed by genome sequence analyses.</title>
        <authorList>
            <person name="Gai Y."/>
            <person name="Riely B."/>
        </authorList>
    </citation>
    <scope>NUCLEOTIDE SEQUENCE [LARGE SCALE GENOMIC DNA]</scope>
    <source>
        <strain evidence="2 3">BP-281</strain>
    </source>
</reference>
<accession>A0ABS7PBB1</accession>
<comment type="caution">
    <text evidence="2">The sequence shown here is derived from an EMBL/GenBank/DDBJ whole genome shotgun (WGS) entry which is preliminary data.</text>
</comment>
<dbReference type="Gene3D" id="2.30.110.10">
    <property type="entry name" value="Electron Transport, Fmn-binding Protein, Chain A"/>
    <property type="match status" value="1"/>
</dbReference>
<gene>
    <name evidence="2" type="ORF">HQ603_16935</name>
</gene>
<name>A0ABS7PBB1_9NOCA</name>
<dbReference type="InterPro" id="IPR024747">
    <property type="entry name" value="Pyridox_Oxase-rel"/>
</dbReference>
<dbReference type="Proteomes" id="UP000825228">
    <property type="component" value="Unassembled WGS sequence"/>
</dbReference>
<keyword evidence="3" id="KW-1185">Reference proteome</keyword>
<evidence type="ECO:0000313" key="2">
    <source>
        <dbReference type="EMBL" id="MBY6368436.1"/>
    </source>
</evidence>
<dbReference type="PANTHER" id="PTHR34071:SF2">
    <property type="entry name" value="FLAVIN-NUCLEOTIDE-BINDING PROTEIN"/>
    <property type="match status" value="1"/>
</dbReference>
<proteinExistence type="predicted"/>
<protein>
    <submittedName>
        <fullName evidence="2">Pyridoxamine 5'-phosphate oxidase family protein</fullName>
    </submittedName>
</protein>